<dbReference type="AlphaFoldDB" id="F2EK04"/>
<proteinExistence type="evidence at transcript level"/>
<protein>
    <submittedName>
        <fullName evidence="1">Predicted protein</fullName>
    </submittedName>
</protein>
<sequence>MSSNDYRRPLMRPIGGGGRRPLMRSIGESWVFFRLALPFDKYRWRRSEASDEACRRWLEIRRGKRFVVCCRRFLGTYYHLEGCPTCVILFVHPYAMYCLFTHGDKDVNSVRQCSK</sequence>
<dbReference type="InParanoid" id="F2EK04"/>
<accession>F2EK04</accession>
<evidence type="ECO:0000313" key="1">
    <source>
        <dbReference type="EMBL" id="BAK07676.1"/>
    </source>
</evidence>
<name>F2EK04_HORVV</name>
<dbReference type="EMBL" id="AK376481">
    <property type="protein sequence ID" value="BAK07676.1"/>
    <property type="molecule type" value="mRNA"/>
</dbReference>
<reference evidence="1" key="1">
    <citation type="journal article" date="2011" name="Plant Physiol.">
        <title>Comprehensive sequence analysis of 24,783 barley full-length cDNAs derived from 12 clone libraries.</title>
        <authorList>
            <person name="Matsumoto T."/>
            <person name="Tanaka T."/>
            <person name="Sakai H."/>
            <person name="Amano N."/>
            <person name="Kanamori H."/>
            <person name="Kurita K."/>
            <person name="Kikuta A."/>
            <person name="Kamiya K."/>
            <person name="Yamamoto M."/>
            <person name="Ikawa H."/>
            <person name="Fujii N."/>
            <person name="Hori K."/>
            <person name="Itoh T."/>
            <person name="Sato K."/>
        </authorList>
    </citation>
    <scope>NUCLEOTIDE SEQUENCE</scope>
</reference>
<organism evidence="1">
    <name type="scientific">Hordeum vulgare subsp. vulgare</name>
    <name type="common">Domesticated barley</name>
    <dbReference type="NCBI Taxonomy" id="112509"/>
    <lineage>
        <taxon>Eukaryota</taxon>
        <taxon>Viridiplantae</taxon>
        <taxon>Streptophyta</taxon>
        <taxon>Embryophyta</taxon>
        <taxon>Tracheophyta</taxon>
        <taxon>Spermatophyta</taxon>
        <taxon>Magnoliopsida</taxon>
        <taxon>Liliopsida</taxon>
        <taxon>Poales</taxon>
        <taxon>Poaceae</taxon>
        <taxon>BOP clade</taxon>
        <taxon>Pooideae</taxon>
        <taxon>Triticodae</taxon>
        <taxon>Triticeae</taxon>
        <taxon>Hordeinae</taxon>
        <taxon>Hordeum</taxon>
    </lineage>
</organism>